<dbReference type="PANTHER" id="PTHR34475:SF1">
    <property type="entry name" value="CYTOSKELETON PROTEIN RODZ"/>
    <property type="match status" value="1"/>
</dbReference>
<evidence type="ECO:0000313" key="4">
    <source>
        <dbReference type="Proteomes" id="UP000662904"/>
    </source>
</evidence>
<sequence length="271" mass="31287">MGEIGNILKKAREKSGKTLEEVAQQTKIRIKYLKGIEDENFDIIPGGDVYIKGFIKSYAECVGLKGDEVVNKYKEIKEASKEKEDSIDKQLTKPEANDNESQLNKWKNKSLFLILIGTILVFSIVVYFFKFTGKQQESERTTDVNQRDIVETNDEPLAQKENHQEDQNPQTVDSIRIVKVIDNQELTHYTVNREPLLRIKIINDSCWLKVMADNKQVFEGTLFKGNTQEFKGNSIIWMRVGNPQVIELNLNGFNLDVSYQQARNFKFEKVE</sequence>
<proteinExistence type="predicted"/>
<evidence type="ECO:0000259" key="2">
    <source>
        <dbReference type="Pfam" id="PF13464"/>
    </source>
</evidence>
<dbReference type="Pfam" id="PF13413">
    <property type="entry name" value="HTH_25"/>
    <property type="match status" value="1"/>
</dbReference>
<dbReference type="Gene3D" id="1.10.260.40">
    <property type="entry name" value="lambda repressor-like DNA-binding domains"/>
    <property type="match status" value="1"/>
</dbReference>
<evidence type="ECO:0000313" key="3">
    <source>
        <dbReference type="EMBL" id="QSQ10184.1"/>
    </source>
</evidence>
<dbReference type="CDD" id="cd00093">
    <property type="entry name" value="HTH_XRE"/>
    <property type="match status" value="1"/>
</dbReference>
<dbReference type="Pfam" id="PF13464">
    <property type="entry name" value="RodZ_C"/>
    <property type="match status" value="1"/>
</dbReference>
<dbReference type="EMBL" id="CP059066">
    <property type="protein sequence ID" value="QSQ10184.1"/>
    <property type="molecule type" value="Genomic_DNA"/>
</dbReference>
<dbReference type="AlphaFoldDB" id="A0A8A0RQE9"/>
<organism evidence="3 4">
    <name type="scientific">Koleobacter methoxysyntrophicus</name>
    <dbReference type="NCBI Taxonomy" id="2751313"/>
    <lineage>
        <taxon>Bacteria</taxon>
        <taxon>Bacillati</taxon>
        <taxon>Bacillota</taxon>
        <taxon>Clostridia</taxon>
        <taxon>Koleobacterales</taxon>
        <taxon>Koleobacteraceae</taxon>
        <taxon>Koleobacter</taxon>
    </lineage>
</organism>
<keyword evidence="1" id="KW-1133">Transmembrane helix</keyword>
<name>A0A8A0RQE9_9FIRM</name>
<feature type="domain" description="Cytoskeleton protein RodZ-like C-terminal" evidence="2">
    <location>
        <begin position="203"/>
        <end position="260"/>
    </location>
</feature>
<dbReference type="PANTHER" id="PTHR34475">
    <property type="match status" value="1"/>
</dbReference>
<dbReference type="InterPro" id="IPR050400">
    <property type="entry name" value="Bact_Cytoskel_RodZ"/>
</dbReference>
<evidence type="ECO:0000256" key="1">
    <source>
        <dbReference type="SAM" id="Phobius"/>
    </source>
</evidence>
<dbReference type="RefSeq" id="WP_206707497.1">
    <property type="nucleotide sequence ID" value="NZ_CP059066.1"/>
</dbReference>
<keyword evidence="4" id="KW-1185">Reference proteome</keyword>
<keyword evidence="1" id="KW-0472">Membrane</keyword>
<dbReference type="GO" id="GO:0003677">
    <property type="term" value="F:DNA binding"/>
    <property type="evidence" value="ECO:0007669"/>
    <property type="project" value="InterPro"/>
</dbReference>
<dbReference type="KEGG" id="kme:H0A61_02583"/>
<dbReference type="Proteomes" id="UP000662904">
    <property type="component" value="Chromosome"/>
</dbReference>
<feature type="transmembrane region" description="Helical" evidence="1">
    <location>
        <begin position="111"/>
        <end position="129"/>
    </location>
</feature>
<dbReference type="InterPro" id="IPR010982">
    <property type="entry name" value="Lambda_DNA-bd_dom_sf"/>
</dbReference>
<keyword evidence="1" id="KW-0812">Transmembrane</keyword>
<dbReference type="InterPro" id="IPR001387">
    <property type="entry name" value="Cro/C1-type_HTH"/>
</dbReference>
<dbReference type="InterPro" id="IPR025194">
    <property type="entry name" value="RodZ-like_C"/>
</dbReference>
<accession>A0A8A0RQE9</accession>
<reference evidence="3" key="1">
    <citation type="submission" date="2020-07" db="EMBL/GenBank/DDBJ databases">
        <title>Koleobacter methoxysyntrophicus gen. nov., sp. nov., a novel anaerobic bacterium isolated from deep subsurface oil field and proposal of Koleobacterales ord. nov. in the phylum Firmicutes.</title>
        <authorList>
            <person name="Sakamoto S."/>
            <person name="Tamaki H."/>
        </authorList>
    </citation>
    <scope>NUCLEOTIDE SEQUENCE</scope>
    <source>
        <strain evidence="3">NRmbB1</strain>
    </source>
</reference>
<protein>
    <submittedName>
        <fullName evidence="3">Cytoskeleton protein RodZ</fullName>
    </submittedName>
</protein>
<gene>
    <name evidence="3" type="primary">rodZ</name>
    <name evidence="3" type="ORF">H0A61_02583</name>
</gene>